<feature type="domain" description="ABC3 transporter permease C-terminal" evidence="8">
    <location>
        <begin position="288"/>
        <end position="393"/>
    </location>
</feature>
<evidence type="ECO:0000313" key="11">
    <source>
        <dbReference type="Proteomes" id="UP000515977"/>
    </source>
</evidence>
<dbReference type="InterPro" id="IPR025857">
    <property type="entry name" value="MacB_PCD"/>
</dbReference>
<comment type="similarity">
    <text evidence="6">Belongs to the ABC-4 integral membrane protein family.</text>
</comment>
<evidence type="ECO:0000259" key="9">
    <source>
        <dbReference type="Pfam" id="PF12704"/>
    </source>
</evidence>
<gene>
    <name evidence="10" type="ORF">H9L17_10260</name>
</gene>
<evidence type="ECO:0000256" key="6">
    <source>
        <dbReference type="ARBA" id="ARBA00038076"/>
    </source>
</evidence>
<evidence type="ECO:0000256" key="4">
    <source>
        <dbReference type="ARBA" id="ARBA00022989"/>
    </source>
</evidence>
<evidence type="ECO:0000256" key="1">
    <source>
        <dbReference type="ARBA" id="ARBA00004651"/>
    </source>
</evidence>
<feature type="transmembrane region" description="Helical" evidence="7">
    <location>
        <begin position="365"/>
        <end position="387"/>
    </location>
</feature>
<feature type="domain" description="MacB-like periplasmic core" evidence="9">
    <location>
        <begin position="34"/>
        <end position="223"/>
    </location>
</feature>
<comment type="subcellular location">
    <subcellularLocation>
        <location evidence="1">Cell membrane</location>
        <topology evidence="1">Multi-pass membrane protein</topology>
    </subcellularLocation>
</comment>
<dbReference type="RefSeq" id="WP_187569360.1">
    <property type="nucleotide sequence ID" value="NZ_CP060711.1"/>
</dbReference>
<dbReference type="KEGG" id="tbv:H9L17_10260"/>
<dbReference type="InterPro" id="IPR050250">
    <property type="entry name" value="Macrolide_Exporter_MacB"/>
</dbReference>
<dbReference type="EMBL" id="CP060711">
    <property type="protein sequence ID" value="QNN45592.1"/>
    <property type="molecule type" value="Genomic_DNA"/>
</dbReference>
<feature type="transmembrane region" description="Helical" evidence="7">
    <location>
        <begin position="278"/>
        <end position="306"/>
    </location>
</feature>
<evidence type="ECO:0000313" key="10">
    <source>
        <dbReference type="EMBL" id="QNN45592.1"/>
    </source>
</evidence>
<keyword evidence="11" id="KW-1185">Reference proteome</keyword>
<keyword evidence="5 7" id="KW-0472">Membrane</keyword>
<dbReference type="GO" id="GO:0005886">
    <property type="term" value="C:plasma membrane"/>
    <property type="evidence" value="ECO:0007669"/>
    <property type="project" value="UniProtKB-SubCell"/>
</dbReference>
<keyword evidence="3 7" id="KW-0812">Transmembrane</keyword>
<sequence length="404" mass="43870">MEIRPILSALLRHKTAALLIVLEIALSCAIVCNAVFIIGSRVEHMHRDSGIVEDELVDIQVSSLMPDADNDALRRMDVAALSAIPGVKSVASVNQIPYGGNVWMGGVSLAPEQPEPTVNPSQYMDDGNLLRTLGLRVIEGRGFNADEYRMDSELQKSGGHVPVMLVSRSMARRLFPDGGSAVGKDVYVSDTAPTRIVGVVDDLVAPGSDGDPAQDYVTMILPIPVSNGEYVLRTDPARRAEVLKAAADVLNRVDPNRLIGDQNTLTDMRRDFYSRDRAVVWLLLAVCIALLAVTALGIVGLASFWVQQRTKQIGIRRALGATRGQILRYFQTENFLIATVGIALGMLLAYAINQMLMSKYELPRLPWHYLPIGATLLWALGQIAVLGPARRAAMVPPAIATRSA</sequence>
<dbReference type="Pfam" id="PF02687">
    <property type="entry name" value="FtsX"/>
    <property type="match status" value="1"/>
</dbReference>
<dbReference type="PANTHER" id="PTHR30572:SF4">
    <property type="entry name" value="ABC TRANSPORTER PERMEASE YTRF"/>
    <property type="match status" value="1"/>
</dbReference>
<dbReference type="Pfam" id="PF12704">
    <property type="entry name" value="MacB_PCD"/>
    <property type="match status" value="1"/>
</dbReference>
<evidence type="ECO:0000256" key="2">
    <source>
        <dbReference type="ARBA" id="ARBA00022475"/>
    </source>
</evidence>
<feature type="transmembrane region" description="Helical" evidence="7">
    <location>
        <begin position="335"/>
        <end position="353"/>
    </location>
</feature>
<accession>A0A7G9QQG7</accession>
<protein>
    <submittedName>
        <fullName evidence="10">ABC transporter permease</fullName>
    </submittedName>
</protein>
<keyword evidence="2" id="KW-1003">Cell membrane</keyword>
<evidence type="ECO:0000256" key="7">
    <source>
        <dbReference type="SAM" id="Phobius"/>
    </source>
</evidence>
<dbReference type="Proteomes" id="UP000515977">
    <property type="component" value="Chromosome"/>
</dbReference>
<feature type="transmembrane region" description="Helical" evidence="7">
    <location>
        <begin position="16"/>
        <end position="38"/>
    </location>
</feature>
<reference evidence="10 11" key="1">
    <citation type="submission" date="2020-08" db="EMBL/GenBank/DDBJ databases">
        <title>Genome sequence of Thermomonas brevis KACC 16975T.</title>
        <authorList>
            <person name="Hyun D.-W."/>
            <person name="Bae J.-W."/>
        </authorList>
    </citation>
    <scope>NUCLEOTIDE SEQUENCE [LARGE SCALE GENOMIC DNA]</scope>
    <source>
        <strain evidence="10 11">KACC 16975</strain>
    </source>
</reference>
<proteinExistence type="inferred from homology"/>
<dbReference type="GO" id="GO:0022857">
    <property type="term" value="F:transmembrane transporter activity"/>
    <property type="evidence" value="ECO:0007669"/>
    <property type="project" value="TreeGrafter"/>
</dbReference>
<name>A0A7G9QQG7_9GAMM</name>
<organism evidence="10 11">
    <name type="scientific">Thermomonas brevis</name>
    <dbReference type="NCBI Taxonomy" id="215691"/>
    <lineage>
        <taxon>Bacteria</taxon>
        <taxon>Pseudomonadati</taxon>
        <taxon>Pseudomonadota</taxon>
        <taxon>Gammaproteobacteria</taxon>
        <taxon>Lysobacterales</taxon>
        <taxon>Lysobacteraceae</taxon>
        <taxon>Thermomonas</taxon>
    </lineage>
</organism>
<evidence type="ECO:0000259" key="8">
    <source>
        <dbReference type="Pfam" id="PF02687"/>
    </source>
</evidence>
<dbReference type="PANTHER" id="PTHR30572">
    <property type="entry name" value="MEMBRANE COMPONENT OF TRANSPORTER-RELATED"/>
    <property type="match status" value="1"/>
</dbReference>
<dbReference type="AlphaFoldDB" id="A0A7G9QQG7"/>
<evidence type="ECO:0000256" key="3">
    <source>
        <dbReference type="ARBA" id="ARBA00022692"/>
    </source>
</evidence>
<keyword evidence="4 7" id="KW-1133">Transmembrane helix</keyword>
<dbReference type="InterPro" id="IPR003838">
    <property type="entry name" value="ABC3_permease_C"/>
</dbReference>
<evidence type="ECO:0000256" key="5">
    <source>
        <dbReference type="ARBA" id="ARBA00023136"/>
    </source>
</evidence>